<dbReference type="Pfam" id="PF00106">
    <property type="entry name" value="adh_short"/>
    <property type="match status" value="1"/>
</dbReference>
<dbReference type="CDD" id="cd05327">
    <property type="entry name" value="retinol-DH_like_SDR_c_like"/>
    <property type="match status" value="1"/>
</dbReference>
<evidence type="ECO:0000256" key="1">
    <source>
        <dbReference type="ARBA" id="ARBA00023002"/>
    </source>
</evidence>
<evidence type="ECO:0000313" key="4">
    <source>
        <dbReference type="Proteomes" id="UP000241118"/>
    </source>
</evidence>
<evidence type="ECO:0000259" key="2">
    <source>
        <dbReference type="SMART" id="SM00822"/>
    </source>
</evidence>
<dbReference type="SUPFAM" id="SSF51735">
    <property type="entry name" value="NAD(P)-binding Rossmann-fold domains"/>
    <property type="match status" value="1"/>
</dbReference>
<protein>
    <submittedName>
        <fullName evidence="3">Protochlorophyllide reductase</fullName>
    </submittedName>
</protein>
<dbReference type="AlphaFoldDB" id="A0A2P8IDE6"/>
<dbReference type="OrthoDB" id="4577644at2"/>
<dbReference type="SMART" id="SM00822">
    <property type="entry name" value="PKS_KR"/>
    <property type="match status" value="1"/>
</dbReference>
<dbReference type="GO" id="GO:0016491">
    <property type="term" value="F:oxidoreductase activity"/>
    <property type="evidence" value="ECO:0007669"/>
    <property type="project" value="UniProtKB-KW"/>
</dbReference>
<sequence>MPKWIARKWDIADIPDQSGRTALVTGANSGLGLRTAEVLAGKGAHVLLACRSPERGQRALERVLATGGKADLVRLDLADLSSVRAAAASVRESTGDALDVLVNNAGVMAVPLGRTADGFERQFGTNHLGHAALTWLLMPALRTRPGARVVTVSSLAHQAGRIDLADPNYEVRRYTSWGAYGQSKLANLLFARELHRRTRAAGVDVTSVAAHPGITATELSANMARARGNALLALGTKISDFFSQSVEVGALPQLYAATAPDVEPGGYYGPDGFREMRGHPAPAGSTAAARDELAASRLWDLTAKLTGVAPDPS</sequence>
<organism evidence="3 4">
    <name type="scientific">Saccharothrix carnea</name>
    <dbReference type="NCBI Taxonomy" id="1280637"/>
    <lineage>
        <taxon>Bacteria</taxon>
        <taxon>Bacillati</taxon>
        <taxon>Actinomycetota</taxon>
        <taxon>Actinomycetes</taxon>
        <taxon>Pseudonocardiales</taxon>
        <taxon>Pseudonocardiaceae</taxon>
        <taxon>Saccharothrix</taxon>
    </lineage>
</organism>
<dbReference type="Gene3D" id="3.40.50.720">
    <property type="entry name" value="NAD(P)-binding Rossmann-like Domain"/>
    <property type="match status" value="1"/>
</dbReference>
<evidence type="ECO:0000313" key="3">
    <source>
        <dbReference type="EMBL" id="PSL56486.1"/>
    </source>
</evidence>
<comment type="caution">
    <text evidence="3">The sequence shown here is derived from an EMBL/GenBank/DDBJ whole genome shotgun (WGS) entry which is preliminary data.</text>
</comment>
<dbReference type="NCBIfam" id="NF004846">
    <property type="entry name" value="PRK06197.1"/>
    <property type="match status" value="1"/>
</dbReference>
<dbReference type="PANTHER" id="PTHR43157">
    <property type="entry name" value="PHOSPHATIDYLINOSITOL-GLYCAN BIOSYNTHESIS CLASS F PROTEIN-RELATED"/>
    <property type="match status" value="1"/>
</dbReference>
<dbReference type="PANTHER" id="PTHR43157:SF31">
    <property type="entry name" value="PHOSPHATIDYLINOSITOL-GLYCAN BIOSYNTHESIS CLASS F PROTEIN"/>
    <property type="match status" value="1"/>
</dbReference>
<dbReference type="RefSeq" id="WP_106614944.1">
    <property type="nucleotide sequence ID" value="NZ_PYAX01000003.1"/>
</dbReference>
<dbReference type="InterPro" id="IPR057326">
    <property type="entry name" value="KR_dom"/>
</dbReference>
<reference evidence="3 4" key="1">
    <citation type="submission" date="2018-03" db="EMBL/GenBank/DDBJ databases">
        <title>Genomic Encyclopedia of Type Strains, Phase III (KMG-III): the genomes of soil and plant-associated and newly described type strains.</title>
        <authorList>
            <person name="Whitman W."/>
        </authorList>
    </citation>
    <scope>NUCLEOTIDE SEQUENCE [LARGE SCALE GENOMIC DNA]</scope>
    <source>
        <strain evidence="3 4">CGMCC 4.7097</strain>
    </source>
</reference>
<keyword evidence="4" id="KW-1185">Reference proteome</keyword>
<name>A0A2P8IDE6_SACCR</name>
<keyword evidence="1" id="KW-0560">Oxidoreductase</keyword>
<dbReference type="EMBL" id="PYAX01000003">
    <property type="protein sequence ID" value="PSL56486.1"/>
    <property type="molecule type" value="Genomic_DNA"/>
</dbReference>
<proteinExistence type="predicted"/>
<dbReference type="PRINTS" id="PR00081">
    <property type="entry name" value="GDHRDH"/>
</dbReference>
<accession>A0A2P8IDE6</accession>
<feature type="domain" description="Ketoreductase" evidence="2">
    <location>
        <begin position="20"/>
        <end position="217"/>
    </location>
</feature>
<dbReference type="InterPro" id="IPR002347">
    <property type="entry name" value="SDR_fam"/>
</dbReference>
<dbReference type="Proteomes" id="UP000241118">
    <property type="component" value="Unassembled WGS sequence"/>
</dbReference>
<dbReference type="InterPro" id="IPR036291">
    <property type="entry name" value="NAD(P)-bd_dom_sf"/>
</dbReference>
<gene>
    <name evidence="3" type="ORF">B0I31_103235</name>
</gene>